<keyword evidence="1" id="KW-0575">Peroxidase</keyword>
<proteinExistence type="predicted"/>
<comment type="caution">
    <text evidence="1">The sequence shown here is derived from an EMBL/GenBank/DDBJ whole genome shotgun (WGS) entry which is preliminary data.</text>
</comment>
<evidence type="ECO:0000313" key="2">
    <source>
        <dbReference type="Proteomes" id="UP001320706"/>
    </source>
</evidence>
<organism evidence="1 2">
    <name type="scientific">Zalaria obscura</name>
    <dbReference type="NCBI Taxonomy" id="2024903"/>
    <lineage>
        <taxon>Eukaryota</taxon>
        <taxon>Fungi</taxon>
        <taxon>Dikarya</taxon>
        <taxon>Ascomycota</taxon>
        <taxon>Pezizomycotina</taxon>
        <taxon>Dothideomycetes</taxon>
        <taxon>Dothideomycetidae</taxon>
        <taxon>Dothideales</taxon>
        <taxon>Zalariaceae</taxon>
        <taxon>Zalaria</taxon>
    </lineage>
</organism>
<name>A0ACC3S8L6_9PEZI</name>
<keyword evidence="2" id="KW-1185">Reference proteome</keyword>
<dbReference type="Proteomes" id="UP001320706">
    <property type="component" value="Unassembled WGS sequence"/>
</dbReference>
<dbReference type="EMBL" id="JAMKPW020000042">
    <property type="protein sequence ID" value="KAK8196047.1"/>
    <property type="molecule type" value="Genomic_DNA"/>
</dbReference>
<dbReference type="EC" id="1.11.1.24" evidence="1"/>
<keyword evidence="1" id="KW-0560">Oxidoreductase</keyword>
<protein>
    <submittedName>
        <fullName evidence="1">CTPxI</fullName>
        <ecNumber evidence="1">1.11.1.24</ecNumber>
    </submittedName>
</protein>
<sequence length="279" mass="30548">MSQSRVMVGKPAPDFHCLAVMDGRLKEISLSAYTASSHWLVLVFFPHAWSFICPTEIRAFSARLEEFLYSRTCAVVFASTDSHHCLKAWNHTCEEEGGLGGVHVPLISDSNHKLSRDYGVLDEEAGCAQRGMFIIDPKGIVRNISVSDSDVGRSVNEALRLIDALAFKDEFGEGCPVDWKKGDAGIDYADKVKVEGPIELTKKTWSEWARPRLQRAWSNNSQRSVGTGSIMSQSDGLRLSGYHTPAPPSPLVSPTSAAVGAMERNMEAAMSNMNVAITN</sequence>
<accession>A0ACC3S8L6</accession>
<evidence type="ECO:0000313" key="1">
    <source>
        <dbReference type="EMBL" id="KAK8196047.1"/>
    </source>
</evidence>
<gene>
    <name evidence="1" type="primary">TSA1</name>
    <name evidence="1" type="ORF">M8818_007199</name>
</gene>
<reference evidence="1" key="1">
    <citation type="submission" date="2024-02" db="EMBL/GenBank/DDBJ databases">
        <title>Metagenome Assembled Genome of Zalaria obscura JY119.</title>
        <authorList>
            <person name="Vighnesh L."/>
            <person name="Jagadeeshwari U."/>
            <person name="Venkata Ramana C."/>
            <person name="Sasikala C."/>
        </authorList>
    </citation>
    <scope>NUCLEOTIDE SEQUENCE</scope>
    <source>
        <strain evidence="1">JY119</strain>
    </source>
</reference>